<evidence type="ECO:0000313" key="2">
    <source>
        <dbReference type="EMBL" id="KAA6382312.1"/>
    </source>
</evidence>
<name>A0A5J4VIB6_9EUKA</name>
<accession>A0A5J4VIB6</accession>
<organism evidence="2 3">
    <name type="scientific">Streblomastix strix</name>
    <dbReference type="NCBI Taxonomy" id="222440"/>
    <lineage>
        <taxon>Eukaryota</taxon>
        <taxon>Metamonada</taxon>
        <taxon>Preaxostyla</taxon>
        <taxon>Oxymonadida</taxon>
        <taxon>Streblomastigidae</taxon>
        <taxon>Streblomastix</taxon>
    </lineage>
</organism>
<evidence type="ECO:0000256" key="1">
    <source>
        <dbReference type="SAM" id="Coils"/>
    </source>
</evidence>
<dbReference type="InterPro" id="IPR011989">
    <property type="entry name" value="ARM-like"/>
</dbReference>
<gene>
    <name evidence="2" type="ORF">EZS28_022161</name>
</gene>
<dbReference type="AlphaFoldDB" id="A0A5J4VIB6"/>
<dbReference type="Proteomes" id="UP000324800">
    <property type="component" value="Unassembled WGS sequence"/>
</dbReference>
<dbReference type="SUPFAM" id="SSF48371">
    <property type="entry name" value="ARM repeat"/>
    <property type="match status" value="1"/>
</dbReference>
<dbReference type="Gene3D" id="1.25.10.10">
    <property type="entry name" value="Leucine-rich Repeat Variant"/>
    <property type="match status" value="1"/>
</dbReference>
<sequence>MEGLADCQGQQLKFVLGQVISTCATSQEFCELLIREKILTHLCDIYRDEDSDMQTKMLCEIALDALNWGSQYMDKEEDFDKILLKLREITKSDNQPIAKRARRELNQIIEQEDDYEQDLIEKIEKAESHEQIIAIQLEKIEKQINEDQLNLKLICKQTSDFLLGKEEQQKLALEAGVVDVLIRILSSAPLEKVELVHLRALAVFTSSSDEIINKFVQKKPYPLLFRLLQSSFAEVVNKALKTIYKILLSGNNSTQSSSIHPHFETVAQAGGIDSLIEVYEDENNGDQYRNIASMCLAMVYRRQEIKDAKKKRIIILHLIPLLRDPDKWTRQAALKVLNGLALNSANLSFIRNQRQYRMMMR</sequence>
<proteinExistence type="predicted"/>
<comment type="caution">
    <text evidence="2">The sequence shown here is derived from an EMBL/GenBank/DDBJ whole genome shotgun (WGS) entry which is preliminary data.</text>
</comment>
<dbReference type="InterPro" id="IPR016024">
    <property type="entry name" value="ARM-type_fold"/>
</dbReference>
<dbReference type="EMBL" id="SNRW01006849">
    <property type="protein sequence ID" value="KAA6382312.1"/>
    <property type="molecule type" value="Genomic_DNA"/>
</dbReference>
<keyword evidence="1" id="KW-0175">Coiled coil</keyword>
<evidence type="ECO:0000313" key="3">
    <source>
        <dbReference type="Proteomes" id="UP000324800"/>
    </source>
</evidence>
<protein>
    <submittedName>
        <fullName evidence="2">Uncharacterized protein</fullName>
    </submittedName>
</protein>
<feature type="coiled-coil region" evidence="1">
    <location>
        <begin position="98"/>
        <end position="157"/>
    </location>
</feature>
<reference evidence="2 3" key="1">
    <citation type="submission" date="2019-03" db="EMBL/GenBank/DDBJ databases">
        <title>Single cell metagenomics reveals metabolic interactions within the superorganism composed of flagellate Streblomastix strix and complex community of Bacteroidetes bacteria on its surface.</title>
        <authorList>
            <person name="Treitli S.C."/>
            <person name="Kolisko M."/>
            <person name="Husnik F."/>
            <person name="Keeling P."/>
            <person name="Hampl V."/>
        </authorList>
    </citation>
    <scope>NUCLEOTIDE SEQUENCE [LARGE SCALE GENOMIC DNA]</scope>
    <source>
        <strain evidence="2">ST1C</strain>
    </source>
</reference>